<dbReference type="KEGG" id="thg:TCELL_0839"/>
<reference evidence="2 3" key="1">
    <citation type="journal article" date="2012" name="J. Bacteriol.">
        <title>Complete genome sequence of the hyperthermophilic cellulolytic Crenarchaeon 'Thermogladius cellulolyticus' 1633.</title>
        <authorList>
            <person name="Mardanov A.V."/>
            <person name="Kochetkova T.V."/>
            <person name="Beletsky A.V."/>
            <person name="Bonch-Osmolovskaya E.A."/>
            <person name="Ravin N.V."/>
            <person name="Skryabin K.G."/>
        </authorList>
    </citation>
    <scope>NUCLEOTIDE SEQUENCE [LARGE SCALE GENOMIC DNA]</scope>
    <source>
        <strain evidence="3">DSM 22663 / VKM B-2946 / 1633</strain>
    </source>
</reference>
<name>I3TES5_THEC1</name>
<dbReference type="GO" id="GO:0042558">
    <property type="term" value="P:pteridine-containing compound metabolic process"/>
    <property type="evidence" value="ECO:0007669"/>
    <property type="project" value="InterPro"/>
</dbReference>
<dbReference type="PROSITE" id="PS50972">
    <property type="entry name" value="PTERIN_BINDING"/>
    <property type="match status" value="1"/>
</dbReference>
<dbReference type="Pfam" id="PF00809">
    <property type="entry name" value="Pterin_bind"/>
    <property type="match status" value="1"/>
</dbReference>
<dbReference type="RefSeq" id="WP_014737513.1">
    <property type="nucleotide sequence ID" value="NC_017954.1"/>
</dbReference>
<evidence type="ECO:0000313" key="3">
    <source>
        <dbReference type="Proteomes" id="UP000005270"/>
    </source>
</evidence>
<gene>
    <name evidence="2" type="ordered locus">TCELL_0839</name>
</gene>
<dbReference type="Pfam" id="PF14251">
    <property type="entry name" value="PterinBD-DUF4346"/>
    <property type="match status" value="1"/>
</dbReference>
<dbReference type="HOGENOM" id="CLU_041129_0_0_2"/>
<accession>I3TES5</accession>
<sequence length="515" mass="56417">MKTLFVTGRLASEMLKRVLHESGLNPSEYDVLVADIDVAAFMTASYVKRVLESRRDLLRGFDLVVVPGFTRGDLSQVARELGVSIVKGPRFLQDIPLFIKALREGVRFSPVDPADTLLEGYRSLRERDLVRRVEESSWESRVFTIGSGPTAKPVSRVRPLVVAEVSNAVELSEEEAVATAKRFVESGADVVVVGGEAGEDRPEKIGSILRRLRGGLGVPVGVDAYHPSEVEVALKEGVDLVFVSNEEVLRLVKLLVPCDTAIVVTPAALKPGGQTPIEGLGGLVSELRREGFAKVIADPVLHPPLMGLLESIKSYIDFRERFPDTPLMMGVGNVTEFIDADCHGVNAILASIAVELGVELLLTTEGSTKTRGCVGELVKAARLASMARYEGKPPKDYSVNLLYLKSKRSREVKGTLPEDAVRVELLEPVRLDPRGFFKVWVDRGLGCIVVEHYKTGESRPDHVFCGSEPVSIGREIARRGLIELLDHAVYLGSELQKAWIALKTGKDYVQDEDLF</sequence>
<dbReference type="AlphaFoldDB" id="I3TES5"/>
<dbReference type="SUPFAM" id="SSF51717">
    <property type="entry name" value="Dihydropteroate synthetase-like"/>
    <property type="match status" value="1"/>
</dbReference>
<dbReference type="InterPro" id="IPR045406">
    <property type="entry name" value="DUF6513"/>
</dbReference>
<dbReference type="InterPro" id="IPR005236">
    <property type="entry name" value="Dihydropt_synth"/>
</dbReference>
<dbReference type="GeneID" id="13013156"/>
<dbReference type="InterPro" id="IPR011005">
    <property type="entry name" value="Dihydropteroate_synth-like_sf"/>
</dbReference>
<dbReference type="Proteomes" id="UP000005270">
    <property type="component" value="Chromosome"/>
</dbReference>
<dbReference type="InParanoid" id="I3TES5"/>
<dbReference type="Pfam" id="PF20123">
    <property type="entry name" value="DUF6513"/>
    <property type="match status" value="1"/>
</dbReference>
<evidence type="ECO:0000259" key="1">
    <source>
        <dbReference type="PROSITE" id="PS50972"/>
    </source>
</evidence>
<dbReference type="EMBL" id="CP003531">
    <property type="protein sequence ID" value="AFK51263.1"/>
    <property type="molecule type" value="Genomic_DNA"/>
</dbReference>
<feature type="domain" description="Pterin-binding" evidence="1">
    <location>
        <begin position="142"/>
        <end position="385"/>
    </location>
</feature>
<keyword evidence="3" id="KW-1185">Reference proteome</keyword>
<proteinExistence type="predicted"/>
<protein>
    <submittedName>
        <fullName evidence="2">Dihydropteroate synthase-related protein</fullName>
    </submittedName>
</protein>
<dbReference type="OrthoDB" id="70327at2157"/>
<dbReference type="STRING" id="1184251.TCELL_0839"/>
<dbReference type="InterPro" id="IPR000489">
    <property type="entry name" value="Pterin-binding_dom"/>
</dbReference>
<dbReference type="eggNOG" id="arCOG01978">
    <property type="taxonomic scope" value="Archaea"/>
</dbReference>
<organism evidence="2 3">
    <name type="scientific">Thermogladius calderae (strain DSM 22663 / VKM B-2946 / 1633)</name>
    <dbReference type="NCBI Taxonomy" id="1184251"/>
    <lineage>
        <taxon>Archaea</taxon>
        <taxon>Thermoproteota</taxon>
        <taxon>Thermoprotei</taxon>
        <taxon>Desulfurococcales</taxon>
        <taxon>Desulfurococcaceae</taxon>
        <taxon>Thermogladius</taxon>
    </lineage>
</organism>
<dbReference type="NCBIfam" id="TIGR00284">
    <property type="entry name" value="dihydropteroate synthase-like protein"/>
    <property type="match status" value="1"/>
</dbReference>
<dbReference type="InterPro" id="IPR025595">
    <property type="entry name" value="PterinBD-DUF4346"/>
</dbReference>
<evidence type="ECO:0000313" key="2">
    <source>
        <dbReference type="EMBL" id="AFK51263.1"/>
    </source>
</evidence>
<dbReference type="Gene3D" id="3.20.20.20">
    <property type="entry name" value="Dihydropteroate synthase-like"/>
    <property type="match status" value="1"/>
</dbReference>